<evidence type="ECO:0008006" key="3">
    <source>
        <dbReference type="Google" id="ProtNLM"/>
    </source>
</evidence>
<evidence type="ECO:0000313" key="1">
    <source>
        <dbReference type="EMBL" id="OHA01280.1"/>
    </source>
</evidence>
<proteinExistence type="predicted"/>
<comment type="caution">
    <text evidence="1">The sequence shown here is derived from an EMBL/GenBank/DDBJ whole genome shotgun (WGS) entry which is preliminary data.</text>
</comment>
<dbReference type="Proteomes" id="UP000177811">
    <property type="component" value="Unassembled WGS sequence"/>
</dbReference>
<dbReference type="AlphaFoldDB" id="A0A1G2KPE5"/>
<organism evidence="1 2">
    <name type="scientific">Candidatus Sungbacteria bacterium RIFCSPHIGHO2_02_FULL_51_29</name>
    <dbReference type="NCBI Taxonomy" id="1802273"/>
    <lineage>
        <taxon>Bacteria</taxon>
        <taxon>Candidatus Sungiibacteriota</taxon>
    </lineage>
</organism>
<reference evidence="1 2" key="1">
    <citation type="journal article" date="2016" name="Nat. Commun.">
        <title>Thousands of microbial genomes shed light on interconnected biogeochemical processes in an aquifer system.</title>
        <authorList>
            <person name="Anantharaman K."/>
            <person name="Brown C.T."/>
            <person name="Hug L.A."/>
            <person name="Sharon I."/>
            <person name="Castelle C.J."/>
            <person name="Probst A.J."/>
            <person name="Thomas B.C."/>
            <person name="Singh A."/>
            <person name="Wilkins M.J."/>
            <person name="Karaoz U."/>
            <person name="Brodie E.L."/>
            <person name="Williams K.H."/>
            <person name="Hubbard S.S."/>
            <person name="Banfield J.F."/>
        </authorList>
    </citation>
    <scope>NUCLEOTIDE SEQUENCE [LARGE SCALE GENOMIC DNA]</scope>
</reference>
<protein>
    <recommendedName>
        <fullName evidence="3">SnoaL-like domain-containing protein</fullName>
    </recommendedName>
</protein>
<evidence type="ECO:0000313" key="2">
    <source>
        <dbReference type="Proteomes" id="UP000177811"/>
    </source>
</evidence>
<accession>A0A1G2KPE5</accession>
<dbReference type="InterPro" id="IPR032710">
    <property type="entry name" value="NTF2-like_dom_sf"/>
</dbReference>
<gene>
    <name evidence="1" type="ORF">A3C16_01925</name>
</gene>
<sequence length="136" mass="15596">MTLLERKLKRLFMTIKEKPSSEPEKEVRAILLSFVCAINSRDIDLACSFFSHDAVVDALTRKTPVDVTTYREISRPIIKDLGYFFFDDVMFRCDAAQNFVVSGVATFSAKKVLTKTLCLEFAKTGLRWRIVKLSYI</sequence>
<dbReference type="SUPFAM" id="SSF54427">
    <property type="entry name" value="NTF2-like"/>
    <property type="match status" value="1"/>
</dbReference>
<name>A0A1G2KPE5_9BACT</name>
<dbReference type="EMBL" id="MHQL01000066">
    <property type="protein sequence ID" value="OHA01280.1"/>
    <property type="molecule type" value="Genomic_DNA"/>
</dbReference>